<gene>
    <name evidence="1" type="ORF">QAD02_002331</name>
</gene>
<comment type="caution">
    <text evidence="1">The sequence shown here is derived from an EMBL/GenBank/DDBJ whole genome shotgun (WGS) entry which is preliminary data.</text>
</comment>
<dbReference type="Proteomes" id="UP001239111">
    <property type="component" value="Chromosome 3"/>
</dbReference>
<accession>A0ACC2NIZ3</accession>
<proteinExistence type="predicted"/>
<reference evidence="1" key="1">
    <citation type="submission" date="2023-04" db="EMBL/GenBank/DDBJ databases">
        <title>A chromosome-level genome assembly of the parasitoid wasp Eretmocerus hayati.</title>
        <authorList>
            <person name="Zhong Y."/>
            <person name="Liu S."/>
            <person name="Liu Y."/>
        </authorList>
    </citation>
    <scope>NUCLEOTIDE SEQUENCE</scope>
    <source>
        <strain evidence="1">ZJU_SS_LIU_2023</strain>
    </source>
</reference>
<dbReference type="EMBL" id="CM056743">
    <property type="protein sequence ID" value="KAJ8671072.1"/>
    <property type="molecule type" value="Genomic_DNA"/>
</dbReference>
<protein>
    <submittedName>
        <fullName evidence="1">Uncharacterized protein</fullName>
    </submittedName>
</protein>
<name>A0ACC2NIZ3_9HYME</name>
<evidence type="ECO:0000313" key="1">
    <source>
        <dbReference type="EMBL" id="KAJ8671072.1"/>
    </source>
</evidence>
<evidence type="ECO:0000313" key="2">
    <source>
        <dbReference type="Proteomes" id="UP001239111"/>
    </source>
</evidence>
<sequence length="299" mass="34340">MEYTSGDDSNQNIDILRRAPIFKRKKTICHPQTIVEHTQRSEHISQINHESEEQLPTEGLPNSHNFESVHNLTSDLPLIGTIDDEWSNKPPSPHMPPAFQSSSAIDARNYATDGSKSEECTANEHIHEDTTNTCRRTHLKRKIEMDGKELPPTKMYSGTDHNLEIISADKRVGLKRKIVIDEAGALPSKVRCMNGDEVIELSRDDFKSEEAFRKFLIMKMINDRNNKNLKRQNYRKSKKLLEFEELVKKLIEEKEFAAANFMKVSDSSLYPSENMYTLSILELAFLKSSTLLTQFLQND</sequence>
<organism evidence="1 2">
    <name type="scientific">Eretmocerus hayati</name>
    <dbReference type="NCBI Taxonomy" id="131215"/>
    <lineage>
        <taxon>Eukaryota</taxon>
        <taxon>Metazoa</taxon>
        <taxon>Ecdysozoa</taxon>
        <taxon>Arthropoda</taxon>
        <taxon>Hexapoda</taxon>
        <taxon>Insecta</taxon>
        <taxon>Pterygota</taxon>
        <taxon>Neoptera</taxon>
        <taxon>Endopterygota</taxon>
        <taxon>Hymenoptera</taxon>
        <taxon>Apocrita</taxon>
        <taxon>Proctotrupomorpha</taxon>
        <taxon>Chalcidoidea</taxon>
        <taxon>Aphelinidae</taxon>
        <taxon>Aphelininae</taxon>
        <taxon>Eretmocerus</taxon>
    </lineage>
</organism>
<keyword evidence="2" id="KW-1185">Reference proteome</keyword>